<organism evidence="1 2">
    <name type="scientific">Bathycoccus prasinos</name>
    <dbReference type="NCBI Taxonomy" id="41875"/>
    <lineage>
        <taxon>Eukaryota</taxon>
        <taxon>Viridiplantae</taxon>
        <taxon>Chlorophyta</taxon>
        <taxon>Mamiellophyceae</taxon>
        <taxon>Mamiellales</taxon>
        <taxon>Bathycoccaceae</taxon>
        <taxon>Bathycoccus</taxon>
    </lineage>
</organism>
<accession>K8FCC9</accession>
<dbReference type="RefSeq" id="XP_007509580.1">
    <property type="nucleotide sequence ID" value="XM_007509518.1"/>
</dbReference>
<dbReference type="OrthoDB" id="10267179at2759"/>
<dbReference type="KEGG" id="bpg:Bathy13g00910"/>
<dbReference type="EMBL" id="FO082266">
    <property type="protein sequence ID" value="CCO19383.1"/>
    <property type="molecule type" value="Genomic_DNA"/>
</dbReference>
<dbReference type="PANTHER" id="PTHR35331:SF1">
    <property type="entry name" value="STAGE V SPORULATION PROTEIN S"/>
    <property type="match status" value="1"/>
</dbReference>
<dbReference type="GeneID" id="19012020"/>
<dbReference type="Gene3D" id="3.30.110.20">
    <property type="entry name" value="Alba-like domain"/>
    <property type="match status" value="2"/>
</dbReference>
<gene>
    <name evidence="1" type="ordered locus">Bathy13g00910</name>
</gene>
<dbReference type="eggNOG" id="ENOG502SB5U">
    <property type="taxonomic scope" value="Eukaryota"/>
</dbReference>
<keyword evidence="2" id="KW-1185">Reference proteome</keyword>
<protein>
    <submittedName>
        <fullName evidence="1">Uncharacterized protein</fullName>
    </submittedName>
</protein>
<dbReference type="InterPro" id="IPR007347">
    <property type="entry name" value="SpoVS"/>
</dbReference>
<name>K8FCC9_9CHLO</name>
<reference evidence="1 2" key="1">
    <citation type="submission" date="2011-10" db="EMBL/GenBank/DDBJ databases">
        <authorList>
            <person name="Genoscope - CEA"/>
        </authorList>
    </citation>
    <scope>NUCLEOTIDE SEQUENCE [LARGE SCALE GENOMIC DNA]</scope>
    <source>
        <strain evidence="1 2">RCC 1105</strain>
    </source>
</reference>
<sequence>MNATNNTPTPHGIHHREGQTVEDIARAPPGERVLKVSQNTQTNKLATSIGFVCEHGEAPLILALGPANVNTAVKAMAIARRKLKEENVDLRLYPTFREGAAKRFSAILLQTWKEEGNGNMQMEDEETDVSLTCGANSVPSQVAGAIAGKIREGYSVSIRACGAEAVSKTVSAVTFARMFLADTEKNPPESTPLGRVVDISCAPEFRHESVGSDGDERTILMFTIKVIDPRDAPMVSMSAEASGAISMERQRRLADEGNAAAATNAAVNNGEEVSYCQQCGAVFNRMSANFCSQCGCKRS</sequence>
<dbReference type="AlphaFoldDB" id="K8FCC9"/>
<evidence type="ECO:0000313" key="2">
    <source>
        <dbReference type="Proteomes" id="UP000198341"/>
    </source>
</evidence>
<dbReference type="Proteomes" id="UP000198341">
    <property type="component" value="Chromosome 13"/>
</dbReference>
<dbReference type="InterPro" id="IPR036882">
    <property type="entry name" value="Alba-like_dom_sf"/>
</dbReference>
<proteinExistence type="predicted"/>
<dbReference type="Pfam" id="PF04232">
    <property type="entry name" value="SpoVS"/>
    <property type="match status" value="2"/>
</dbReference>
<dbReference type="GO" id="GO:0003676">
    <property type="term" value="F:nucleic acid binding"/>
    <property type="evidence" value="ECO:0007669"/>
    <property type="project" value="InterPro"/>
</dbReference>
<evidence type="ECO:0000313" key="1">
    <source>
        <dbReference type="EMBL" id="CCO19383.1"/>
    </source>
</evidence>
<dbReference type="PANTHER" id="PTHR35331">
    <property type="entry name" value="STAGE V SPORULATION PROTEIN S"/>
    <property type="match status" value="1"/>
</dbReference>